<dbReference type="GO" id="GO:0005739">
    <property type="term" value="C:mitochondrion"/>
    <property type="evidence" value="ECO:0007669"/>
    <property type="project" value="TreeGrafter"/>
</dbReference>
<dbReference type="CDD" id="cd08646">
    <property type="entry name" value="FMT_core_Met-tRNA-FMT_N"/>
    <property type="match status" value="1"/>
</dbReference>
<evidence type="ECO:0000256" key="1">
    <source>
        <dbReference type="ARBA" id="ARBA00010699"/>
    </source>
</evidence>
<feature type="domain" description="Formyl transferase N-terminal" evidence="5">
    <location>
        <begin position="48"/>
        <end position="231"/>
    </location>
</feature>
<proteinExistence type="inferred from homology"/>
<evidence type="ECO:0000313" key="7">
    <source>
        <dbReference type="EMBL" id="PCH35390.1"/>
    </source>
</evidence>
<evidence type="ECO:0000313" key="8">
    <source>
        <dbReference type="Proteomes" id="UP000218811"/>
    </source>
</evidence>
<dbReference type="OMA" id="KEWWNGV"/>
<keyword evidence="3 7" id="KW-0808">Transferase</keyword>
<accession>A0A2H3IZH3</accession>
<dbReference type="GO" id="GO:0004479">
    <property type="term" value="F:methionyl-tRNA formyltransferase activity"/>
    <property type="evidence" value="ECO:0007669"/>
    <property type="project" value="UniProtKB-EC"/>
</dbReference>
<feature type="domain" description="Formyl transferase C-terminal" evidence="6">
    <location>
        <begin position="256"/>
        <end position="362"/>
    </location>
</feature>
<name>A0A2H3IZH3_WOLCO</name>
<evidence type="ECO:0000259" key="5">
    <source>
        <dbReference type="Pfam" id="PF00551"/>
    </source>
</evidence>
<evidence type="ECO:0000256" key="3">
    <source>
        <dbReference type="ARBA" id="ARBA00022679"/>
    </source>
</evidence>
<dbReference type="InterPro" id="IPR041711">
    <property type="entry name" value="Met-tRNA-FMT_N"/>
</dbReference>
<dbReference type="OrthoDB" id="10268103at2759"/>
<dbReference type="SUPFAM" id="SSF53328">
    <property type="entry name" value="Formyltransferase"/>
    <property type="match status" value="1"/>
</dbReference>
<dbReference type="PANTHER" id="PTHR11138:SF5">
    <property type="entry name" value="METHIONYL-TRNA FORMYLTRANSFERASE, MITOCHONDRIAL"/>
    <property type="match status" value="1"/>
</dbReference>
<dbReference type="AlphaFoldDB" id="A0A2H3IZH3"/>
<reference evidence="7 8" key="1">
    <citation type="journal article" date="2012" name="Science">
        <title>The Paleozoic origin of enzymatic lignin decomposition reconstructed from 31 fungal genomes.</title>
        <authorList>
            <person name="Floudas D."/>
            <person name="Binder M."/>
            <person name="Riley R."/>
            <person name="Barry K."/>
            <person name="Blanchette R.A."/>
            <person name="Henrissat B."/>
            <person name="Martinez A.T."/>
            <person name="Otillar R."/>
            <person name="Spatafora J.W."/>
            <person name="Yadav J.S."/>
            <person name="Aerts A."/>
            <person name="Benoit I."/>
            <person name="Boyd A."/>
            <person name="Carlson A."/>
            <person name="Copeland A."/>
            <person name="Coutinho P.M."/>
            <person name="de Vries R.P."/>
            <person name="Ferreira P."/>
            <person name="Findley K."/>
            <person name="Foster B."/>
            <person name="Gaskell J."/>
            <person name="Glotzer D."/>
            <person name="Gorecki P."/>
            <person name="Heitman J."/>
            <person name="Hesse C."/>
            <person name="Hori C."/>
            <person name="Igarashi K."/>
            <person name="Jurgens J.A."/>
            <person name="Kallen N."/>
            <person name="Kersten P."/>
            <person name="Kohler A."/>
            <person name="Kuees U."/>
            <person name="Kumar T.K.A."/>
            <person name="Kuo A."/>
            <person name="LaButti K."/>
            <person name="Larrondo L.F."/>
            <person name="Lindquist E."/>
            <person name="Ling A."/>
            <person name="Lombard V."/>
            <person name="Lucas S."/>
            <person name="Lundell T."/>
            <person name="Martin R."/>
            <person name="McLaughlin D.J."/>
            <person name="Morgenstern I."/>
            <person name="Morin E."/>
            <person name="Murat C."/>
            <person name="Nagy L.G."/>
            <person name="Nolan M."/>
            <person name="Ohm R.A."/>
            <person name="Patyshakuliyeva A."/>
            <person name="Rokas A."/>
            <person name="Ruiz-Duenas F.J."/>
            <person name="Sabat G."/>
            <person name="Salamov A."/>
            <person name="Samejima M."/>
            <person name="Schmutz J."/>
            <person name="Slot J.C."/>
            <person name="St John F."/>
            <person name="Stenlid J."/>
            <person name="Sun H."/>
            <person name="Sun S."/>
            <person name="Syed K."/>
            <person name="Tsang A."/>
            <person name="Wiebenga A."/>
            <person name="Young D."/>
            <person name="Pisabarro A."/>
            <person name="Eastwood D.C."/>
            <person name="Martin F."/>
            <person name="Cullen D."/>
            <person name="Grigoriev I.V."/>
            <person name="Hibbett D.S."/>
        </authorList>
    </citation>
    <scope>NUCLEOTIDE SEQUENCE [LARGE SCALE GENOMIC DNA]</scope>
    <source>
        <strain evidence="7 8">MD-104</strain>
    </source>
</reference>
<dbReference type="Pfam" id="PF00551">
    <property type="entry name" value="Formyl_trans_N"/>
    <property type="match status" value="1"/>
</dbReference>
<dbReference type="InterPro" id="IPR005793">
    <property type="entry name" value="Formyl_trans_C"/>
</dbReference>
<evidence type="ECO:0000256" key="4">
    <source>
        <dbReference type="ARBA" id="ARBA00022917"/>
    </source>
</evidence>
<gene>
    <name evidence="7" type="ORF">WOLCODRAFT_133847</name>
</gene>
<sequence>MYPYVAFCRSAVQERGLSRLAYIRKHLRVSCRRSLYILFLGRDEFSCLVLEQLYRNKDVWEELVIVTQPDVKTGRRGSKLSISPLKTLGQQLGLPVHFIPPDKGSFKTWQPPSPFSTSPTELVPPTHILVTASFGRILPNSLLQLFQPSRRLNVHPSLLPAYRGAAPIQHALIDGQRETGVCVIEMMERKKGIDAGAIWAQRRMEIGEEEMFLTLRDTLAREGGQLLVSVLRDMIDGKAVSVPQPTDPAAPRAPAIQGEDAMLNFEKMSAEEIVRRHRAISHQKPLFTYLKTKRTLQIHSPRIFTEPLEDDKSILPIPGVAIYHPPSESLLIRCALDSIIAVPQVKQQDRSLLKAKEWWNGVRPDMRITEGENGPVQFIHEA</sequence>
<keyword evidence="4" id="KW-0648">Protein biosynthesis</keyword>
<dbReference type="InterPro" id="IPR011034">
    <property type="entry name" value="Formyl_transferase-like_C_sf"/>
</dbReference>
<dbReference type="STRING" id="742152.A0A2H3IZH3"/>
<dbReference type="PANTHER" id="PTHR11138">
    <property type="entry name" value="METHIONYL-TRNA FORMYLTRANSFERASE"/>
    <property type="match status" value="1"/>
</dbReference>
<keyword evidence="8" id="KW-1185">Reference proteome</keyword>
<dbReference type="InterPro" id="IPR002376">
    <property type="entry name" value="Formyl_transf_N"/>
</dbReference>
<protein>
    <recommendedName>
        <fullName evidence="2">methionyl-tRNA formyltransferase</fullName>
        <ecNumber evidence="2">2.1.2.9</ecNumber>
    </recommendedName>
</protein>
<organism evidence="7 8">
    <name type="scientific">Wolfiporia cocos (strain MD-104)</name>
    <name type="common">Brown rot fungus</name>
    <dbReference type="NCBI Taxonomy" id="742152"/>
    <lineage>
        <taxon>Eukaryota</taxon>
        <taxon>Fungi</taxon>
        <taxon>Dikarya</taxon>
        <taxon>Basidiomycota</taxon>
        <taxon>Agaricomycotina</taxon>
        <taxon>Agaricomycetes</taxon>
        <taxon>Polyporales</taxon>
        <taxon>Phaeolaceae</taxon>
        <taxon>Wolfiporia</taxon>
    </lineage>
</organism>
<dbReference type="Proteomes" id="UP000218811">
    <property type="component" value="Unassembled WGS sequence"/>
</dbReference>
<dbReference type="EC" id="2.1.2.9" evidence="2"/>
<dbReference type="InterPro" id="IPR036477">
    <property type="entry name" value="Formyl_transf_N_sf"/>
</dbReference>
<dbReference type="EMBL" id="KB467843">
    <property type="protein sequence ID" value="PCH35390.1"/>
    <property type="molecule type" value="Genomic_DNA"/>
</dbReference>
<comment type="similarity">
    <text evidence="1">Belongs to the Fmt family.</text>
</comment>
<evidence type="ECO:0000259" key="6">
    <source>
        <dbReference type="Pfam" id="PF02911"/>
    </source>
</evidence>
<evidence type="ECO:0000256" key="2">
    <source>
        <dbReference type="ARBA" id="ARBA00012261"/>
    </source>
</evidence>
<dbReference type="Gene3D" id="3.40.50.12230">
    <property type="match status" value="1"/>
</dbReference>
<dbReference type="Pfam" id="PF02911">
    <property type="entry name" value="Formyl_trans_C"/>
    <property type="match status" value="1"/>
</dbReference>
<dbReference type="SUPFAM" id="SSF50486">
    <property type="entry name" value="FMT C-terminal domain-like"/>
    <property type="match status" value="1"/>
</dbReference>